<evidence type="ECO:0000313" key="3">
    <source>
        <dbReference type="Proteomes" id="UP000836841"/>
    </source>
</evidence>
<dbReference type="Proteomes" id="UP000836841">
    <property type="component" value="Chromosome 5"/>
</dbReference>
<feature type="region of interest" description="Disordered" evidence="1">
    <location>
        <begin position="76"/>
        <end position="136"/>
    </location>
</feature>
<feature type="compositionally biased region" description="Basic residues" evidence="1">
    <location>
        <begin position="127"/>
        <end position="136"/>
    </location>
</feature>
<keyword evidence="3" id="KW-1185">Reference proteome</keyword>
<sequence length="136" mass="15944">MARSAFLQSLCDKLPPSPLVIITGNRDFVGIFQALKQRKFDVYLGYNDLAQGLFMSQATKAWHYFDLFGIDRDKRTKRKMGGKKRKTLRLRREREAEAETASEERKKAKMVKREEEEATDGKMQKGEKRKKKARRE</sequence>
<gene>
    <name evidence="2" type="ORF">TAV2_LOCUS17280</name>
</gene>
<feature type="compositionally biased region" description="Basic residues" evidence="1">
    <location>
        <begin position="76"/>
        <end position="89"/>
    </location>
</feature>
<evidence type="ECO:0000313" key="2">
    <source>
        <dbReference type="EMBL" id="CAH2066274.1"/>
    </source>
</evidence>
<reference evidence="2 3" key="1">
    <citation type="submission" date="2022-03" db="EMBL/GenBank/DDBJ databases">
        <authorList>
            <person name="Nunn A."/>
            <person name="Chopra R."/>
            <person name="Nunn A."/>
            <person name="Contreras Garrido A."/>
        </authorList>
    </citation>
    <scope>NUCLEOTIDE SEQUENCE [LARGE SCALE GENOMIC DNA]</scope>
</reference>
<name>A0AAU9SHM9_THLAR</name>
<evidence type="ECO:0000256" key="1">
    <source>
        <dbReference type="SAM" id="MobiDB-lite"/>
    </source>
</evidence>
<dbReference type="AlphaFoldDB" id="A0AAU9SHM9"/>
<protein>
    <recommendedName>
        <fullName evidence="4">NYN domain-containing protein</fullName>
    </recommendedName>
</protein>
<accession>A0AAU9SHM9</accession>
<proteinExistence type="predicted"/>
<organism evidence="2 3">
    <name type="scientific">Thlaspi arvense</name>
    <name type="common">Field penny-cress</name>
    <dbReference type="NCBI Taxonomy" id="13288"/>
    <lineage>
        <taxon>Eukaryota</taxon>
        <taxon>Viridiplantae</taxon>
        <taxon>Streptophyta</taxon>
        <taxon>Embryophyta</taxon>
        <taxon>Tracheophyta</taxon>
        <taxon>Spermatophyta</taxon>
        <taxon>Magnoliopsida</taxon>
        <taxon>eudicotyledons</taxon>
        <taxon>Gunneridae</taxon>
        <taxon>Pentapetalae</taxon>
        <taxon>rosids</taxon>
        <taxon>malvids</taxon>
        <taxon>Brassicales</taxon>
        <taxon>Brassicaceae</taxon>
        <taxon>Thlaspideae</taxon>
        <taxon>Thlaspi</taxon>
    </lineage>
</organism>
<dbReference type="EMBL" id="OU466861">
    <property type="protein sequence ID" value="CAH2066274.1"/>
    <property type="molecule type" value="Genomic_DNA"/>
</dbReference>
<feature type="compositionally biased region" description="Basic and acidic residues" evidence="1">
    <location>
        <begin position="90"/>
        <end position="126"/>
    </location>
</feature>
<evidence type="ECO:0008006" key="4">
    <source>
        <dbReference type="Google" id="ProtNLM"/>
    </source>
</evidence>